<evidence type="ECO:0000256" key="2">
    <source>
        <dbReference type="ARBA" id="ARBA00006448"/>
    </source>
</evidence>
<keyword evidence="10" id="KW-1185">Reference proteome</keyword>
<dbReference type="PANTHER" id="PTHR34582">
    <property type="entry name" value="UPF0702 TRANSMEMBRANE PROTEIN YCAP"/>
    <property type="match status" value="1"/>
</dbReference>
<evidence type="ECO:0000256" key="6">
    <source>
        <dbReference type="ARBA" id="ARBA00023136"/>
    </source>
</evidence>
<reference evidence="9 10" key="1">
    <citation type="submission" date="2020-08" db="EMBL/GenBank/DDBJ databases">
        <title>Genomic Encyclopedia of Type Strains, Phase IV (KMG-IV): sequencing the most valuable type-strain genomes for metagenomic binning, comparative biology and taxonomic classification.</title>
        <authorList>
            <person name="Goeker M."/>
        </authorList>
    </citation>
    <scope>NUCLEOTIDE SEQUENCE [LARGE SCALE GENOMIC DNA]</scope>
    <source>
        <strain evidence="9 10">DSM 11490</strain>
    </source>
</reference>
<dbReference type="GO" id="GO:0005886">
    <property type="term" value="C:plasma membrane"/>
    <property type="evidence" value="ECO:0007669"/>
    <property type="project" value="UniProtKB-SubCell"/>
</dbReference>
<dbReference type="EMBL" id="JACJIB010000005">
    <property type="protein sequence ID" value="MBA8914146.1"/>
    <property type="molecule type" value="Genomic_DNA"/>
</dbReference>
<name>A0AA40VD15_9HYPH</name>
<evidence type="ECO:0000256" key="4">
    <source>
        <dbReference type="ARBA" id="ARBA00022692"/>
    </source>
</evidence>
<evidence type="ECO:0000259" key="8">
    <source>
        <dbReference type="Pfam" id="PF04239"/>
    </source>
</evidence>
<dbReference type="PANTHER" id="PTHR34582:SF6">
    <property type="entry name" value="UPF0702 TRANSMEMBRANE PROTEIN YCAP"/>
    <property type="match status" value="1"/>
</dbReference>
<feature type="transmembrane region" description="Helical" evidence="7">
    <location>
        <begin position="70"/>
        <end position="92"/>
    </location>
</feature>
<keyword evidence="6 7" id="KW-0472">Membrane</keyword>
<dbReference type="Pfam" id="PF04239">
    <property type="entry name" value="DUF421"/>
    <property type="match status" value="1"/>
</dbReference>
<feature type="transmembrane region" description="Helical" evidence="7">
    <location>
        <begin position="20"/>
        <end position="38"/>
    </location>
</feature>
<comment type="subcellular location">
    <subcellularLocation>
        <location evidence="1">Cell membrane</location>
        <topology evidence="1">Multi-pass membrane protein</topology>
    </subcellularLocation>
</comment>
<organism evidence="9 10">
    <name type="scientific">Methylorubrum thiocyanatum</name>
    <dbReference type="NCBI Taxonomy" id="47958"/>
    <lineage>
        <taxon>Bacteria</taxon>
        <taxon>Pseudomonadati</taxon>
        <taxon>Pseudomonadota</taxon>
        <taxon>Alphaproteobacteria</taxon>
        <taxon>Hyphomicrobiales</taxon>
        <taxon>Methylobacteriaceae</taxon>
        <taxon>Methylorubrum</taxon>
    </lineage>
</organism>
<keyword evidence="3" id="KW-1003">Cell membrane</keyword>
<evidence type="ECO:0000256" key="7">
    <source>
        <dbReference type="SAM" id="Phobius"/>
    </source>
</evidence>
<comment type="caution">
    <text evidence="9">The sequence shown here is derived from an EMBL/GenBank/DDBJ whole genome shotgun (WGS) entry which is preliminary data.</text>
</comment>
<comment type="similarity">
    <text evidence="2">Belongs to the UPF0702 family.</text>
</comment>
<sequence length="161" mass="17202">MELIDAVFGRTHDLNGWQECARGALIFGYGLLLVRVAGRRVFGKWSALDIVVSIILGSSLSRALTGSAPLFGTMAACALVVFLHWLCAQAAARSPTLAKLFEGAALPLARDGRLLEEARLRHSVSPADLDEALRQAKVEHVADTKVIVLEPSGTISVQARG</sequence>
<evidence type="ECO:0000313" key="9">
    <source>
        <dbReference type="EMBL" id="MBA8914146.1"/>
    </source>
</evidence>
<keyword evidence="5 7" id="KW-1133">Transmembrane helix</keyword>
<evidence type="ECO:0000256" key="3">
    <source>
        <dbReference type="ARBA" id="ARBA00022475"/>
    </source>
</evidence>
<dbReference type="Proteomes" id="UP000543554">
    <property type="component" value="Unassembled WGS sequence"/>
</dbReference>
<proteinExistence type="inferred from homology"/>
<evidence type="ECO:0000313" key="10">
    <source>
        <dbReference type="Proteomes" id="UP000543554"/>
    </source>
</evidence>
<dbReference type="AlphaFoldDB" id="A0AA40VD15"/>
<dbReference type="RefSeq" id="WP_182555595.1">
    <property type="nucleotide sequence ID" value="NZ_BPRF01000003.1"/>
</dbReference>
<protein>
    <submittedName>
        <fullName evidence="9">Uncharacterized membrane protein YcaP (DUF421 family)</fullName>
    </submittedName>
</protein>
<dbReference type="InterPro" id="IPR007353">
    <property type="entry name" value="DUF421"/>
</dbReference>
<keyword evidence="4 7" id="KW-0812">Transmembrane</keyword>
<dbReference type="Gene3D" id="3.30.240.20">
    <property type="entry name" value="bsu07140 like domains"/>
    <property type="match status" value="1"/>
</dbReference>
<dbReference type="InterPro" id="IPR023090">
    <property type="entry name" value="UPF0702_alpha/beta_dom_sf"/>
</dbReference>
<evidence type="ECO:0000256" key="5">
    <source>
        <dbReference type="ARBA" id="ARBA00022989"/>
    </source>
</evidence>
<accession>A0AA40VD15</accession>
<evidence type="ECO:0000256" key="1">
    <source>
        <dbReference type="ARBA" id="ARBA00004651"/>
    </source>
</evidence>
<feature type="domain" description="YetF C-terminal" evidence="8">
    <location>
        <begin position="94"/>
        <end position="158"/>
    </location>
</feature>
<gene>
    <name evidence="9" type="ORF">HNR51_003237</name>
</gene>